<dbReference type="Proteomes" id="UP000813462">
    <property type="component" value="Unassembled WGS sequence"/>
</dbReference>
<gene>
    <name evidence="1" type="ORF">FEM48_Zijuj01G0206700</name>
</gene>
<dbReference type="EMBL" id="JAEACU010000001">
    <property type="protein sequence ID" value="KAH7546493.1"/>
    <property type="molecule type" value="Genomic_DNA"/>
</dbReference>
<reference evidence="1" key="1">
    <citation type="journal article" date="2021" name="Front. Plant Sci.">
        <title>Chromosome-Scale Genome Assembly for Chinese Sour Jujube and Insights Into Its Genome Evolution and Domestication Signature.</title>
        <authorList>
            <person name="Shen L.-Y."/>
            <person name="Luo H."/>
            <person name="Wang X.-L."/>
            <person name="Wang X.-M."/>
            <person name="Qiu X.-J."/>
            <person name="Liu H."/>
            <person name="Zhou S.-S."/>
            <person name="Jia K.-H."/>
            <person name="Nie S."/>
            <person name="Bao Y.-T."/>
            <person name="Zhang R.-G."/>
            <person name="Yun Q.-Z."/>
            <person name="Chai Y.-H."/>
            <person name="Lu J.-Y."/>
            <person name="Li Y."/>
            <person name="Zhao S.-W."/>
            <person name="Mao J.-F."/>
            <person name="Jia S.-G."/>
            <person name="Mao Y.-M."/>
        </authorList>
    </citation>
    <scope>NUCLEOTIDE SEQUENCE</scope>
    <source>
        <strain evidence="1">AT0</strain>
        <tissue evidence="1">Leaf</tissue>
    </source>
</reference>
<comment type="caution">
    <text evidence="1">The sequence shown here is derived from an EMBL/GenBank/DDBJ whole genome shotgun (WGS) entry which is preliminary data.</text>
</comment>
<dbReference type="AlphaFoldDB" id="A0A978W3F9"/>
<protein>
    <submittedName>
        <fullName evidence="1">Uncharacterized protein</fullName>
    </submittedName>
</protein>
<evidence type="ECO:0000313" key="2">
    <source>
        <dbReference type="Proteomes" id="UP000813462"/>
    </source>
</evidence>
<name>A0A978W3F9_ZIZJJ</name>
<organism evidence="1 2">
    <name type="scientific">Ziziphus jujuba var. spinosa</name>
    <dbReference type="NCBI Taxonomy" id="714518"/>
    <lineage>
        <taxon>Eukaryota</taxon>
        <taxon>Viridiplantae</taxon>
        <taxon>Streptophyta</taxon>
        <taxon>Embryophyta</taxon>
        <taxon>Tracheophyta</taxon>
        <taxon>Spermatophyta</taxon>
        <taxon>Magnoliopsida</taxon>
        <taxon>eudicotyledons</taxon>
        <taxon>Gunneridae</taxon>
        <taxon>Pentapetalae</taxon>
        <taxon>rosids</taxon>
        <taxon>fabids</taxon>
        <taxon>Rosales</taxon>
        <taxon>Rhamnaceae</taxon>
        <taxon>Paliureae</taxon>
        <taxon>Ziziphus</taxon>
    </lineage>
</organism>
<sequence length="95" mass="10765">MGIWDYIWSSANSLKRNAPNLTNIGNAAYRVVNPANIQGQEQYWPDHESRRKIVQFTTCLTKNAAFETIKLVPGGDLARKVVTKSYKEVYKSDGM</sequence>
<accession>A0A978W3F9</accession>
<evidence type="ECO:0000313" key="1">
    <source>
        <dbReference type="EMBL" id="KAH7546493.1"/>
    </source>
</evidence>
<proteinExistence type="predicted"/>